<dbReference type="Pfam" id="PF02597">
    <property type="entry name" value="ThiS"/>
    <property type="match status" value="1"/>
</dbReference>
<gene>
    <name evidence="1" type="primary">thiS</name>
</gene>
<keyword evidence="1" id="KW-0934">Plastid</keyword>
<dbReference type="Gene3D" id="3.10.20.30">
    <property type="match status" value="1"/>
</dbReference>
<dbReference type="InterPro" id="IPR003749">
    <property type="entry name" value="ThiS/MoaD-like"/>
</dbReference>
<dbReference type="PANTHER" id="PTHR34472:SF1">
    <property type="entry name" value="SULFUR CARRIER PROTEIN THIS"/>
    <property type="match status" value="1"/>
</dbReference>
<dbReference type="NCBIfam" id="TIGR01683">
    <property type="entry name" value="thiS"/>
    <property type="match status" value="1"/>
</dbReference>
<dbReference type="InterPro" id="IPR010035">
    <property type="entry name" value="Thi_S"/>
</dbReference>
<name>A0A4D6WXF7_9FLOR</name>
<proteinExistence type="predicted"/>
<reference evidence="1" key="1">
    <citation type="journal article" date="2019" name="Mol. Phylogenet. Evol.">
        <title>Morphological evolution and classification of the red algal order Ceramiales inferred using plastid phylogenomics.</title>
        <authorList>
            <person name="Diaz-Tapia P."/>
            <person name="Pasella M.M."/>
            <person name="Verbruggen H."/>
            <person name="Maggs C.A."/>
        </authorList>
    </citation>
    <scope>NUCLEOTIDE SEQUENCE</scope>
    <source>
        <strain evidence="1">HV05551</strain>
    </source>
</reference>
<dbReference type="AlphaFoldDB" id="A0A4D6WXF7"/>
<dbReference type="PANTHER" id="PTHR34472">
    <property type="entry name" value="SULFUR CARRIER PROTEIN THIS"/>
    <property type="match status" value="1"/>
</dbReference>
<dbReference type="SUPFAM" id="SSF54285">
    <property type="entry name" value="MoaD/ThiS"/>
    <property type="match status" value="1"/>
</dbReference>
<protein>
    <submittedName>
        <fullName evidence="1">Thiamin biosynthesis protein S</fullName>
    </submittedName>
</protein>
<sequence>MNFQYNTVTVNGEVFNCHNKMSLYDFLIYLKFDINTIIIEYNQEIISLTNLHQTFLNHGDKLEVVTIVGGG</sequence>
<dbReference type="CDD" id="cd00565">
    <property type="entry name" value="Ubl_ThiS"/>
    <property type="match status" value="1"/>
</dbReference>
<organism evidence="1">
    <name type="scientific">Hypnea pannosa</name>
    <dbReference type="NCBI Taxonomy" id="105607"/>
    <lineage>
        <taxon>Eukaryota</taxon>
        <taxon>Rhodophyta</taxon>
        <taxon>Florideophyceae</taxon>
        <taxon>Rhodymeniophycidae</taxon>
        <taxon>Gigartinales</taxon>
        <taxon>Hypneaceae</taxon>
        <taxon>Hypnea</taxon>
    </lineage>
</organism>
<accession>A0A4D6WXF7</accession>
<geneLocation type="plastid" evidence="1"/>
<evidence type="ECO:0000313" key="1">
    <source>
        <dbReference type="EMBL" id="QCI07258.1"/>
    </source>
</evidence>
<dbReference type="InterPro" id="IPR012675">
    <property type="entry name" value="Beta-grasp_dom_sf"/>
</dbReference>
<dbReference type="EMBL" id="MK814680">
    <property type="protein sequence ID" value="QCI07258.1"/>
    <property type="molecule type" value="Genomic_DNA"/>
</dbReference>
<reference evidence="1" key="2">
    <citation type="submission" date="2019-04" db="EMBL/GenBank/DDBJ databases">
        <authorList>
            <person name="Pasella M."/>
        </authorList>
    </citation>
    <scope>NUCLEOTIDE SEQUENCE</scope>
    <source>
        <strain evidence="1">HV05551</strain>
    </source>
</reference>
<dbReference type="InterPro" id="IPR016155">
    <property type="entry name" value="Mopterin_synth/thiamin_S_b"/>
</dbReference>